<proteinExistence type="predicted"/>
<comment type="caution">
    <text evidence="3">The sequence shown here is derived from an EMBL/GenBank/DDBJ whole genome shotgun (WGS) entry which is preliminary data.</text>
</comment>
<sequence>MATRVYPYKIDDDQQTIEAAVHWQPEAAGLGSERPIALLFHGGGFLVGTHSFIPQSQVSYLTSLGFVVVSANYRLCPQVSGWDGPVTDAKEVYKWCQEVLPQVLEKDESIAVDAKRIVVGGYSCGGGMAGLLADEAKPPKAILDVYGMKHLSLPFYRNPNPGFAHFPSFPPEHINKVYNGPVPSSCPPQRDIPADLTTVSPRIAFSWTHYKNGTILEQIVPDGDLDRLDSFSLMKKLGTKYPPIAFIHGTGDLSIPYEATEAAHEEVVKNGVDSELITVEGAPHFYDMMLKVEDEGFEKFVKPSLDFLAKHVRK</sequence>
<name>A0AAD5WZ26_9FUNG</name>
<dbReference type="PANTHER" id="PTHR48081">
    <property type="entry name" value="AB HYDROLASE SUPERFAMILY PROTEIN C4A8.06C"/>
    <property type="match status" value="1"/>
</dbReference>
<dbReference type="InterPro" id="IPR029058">
    <property type="entry name" value="AB_hydrolase_fold"/>
</dbReference>
<keyword evidence="1" id="KW-0378">Hydrolase</keyword>
<dbReference type="InterPro" id="IPR013094">
    <property type="entry name" value="AB_hydrolase_3"/>
</dbReference>
<dbReference type="AlphaFoldDB" id="A0AAD5WZ26"/>
<evidence type="ECO:0000256" key="1">
    <source>
        <dbReference type="ARBA" id="ARBA00022801"/>
    </source>
</evidence>
<keyword evidence="4" id="KW-1185">Reference proteome</keyword>
<dbReference type="Proteomes" id="UP001212841">
    <property type="component" value="Unassembled WGS sequence"/>
</dbReference>
<evidence type="ECO:0000313" key="4">
    <source>
        <dbReference type="Proteomes" id="UP001212841"/>
    </source>
</evidence>
<feature type="domain" description="Alpha/beta hydrolase fold-3" evidence="2">
    <location>
        <begin position="38"/>
        <end position="138"/>
    </location>
</feature>
<protein>
    <recommendedName>
        <fullName evidence="2">Alpha/beta hydrolase fold-3 domain-containing protein</fullName>
    </recommendedName>
</protein>
<reference evidence="3" key="1">
    <citation type="submission" date="2020-05" db="EMBL/GenBank/DDBJ databases">
        <title>Phylogenomic resolution of chytrid fungi.</title>
        <authorList>
            <person name="Stajich J.E."/>
            <person name="Amses K."/>
            <person name="Simmons R."/>
            <person name="Seto K."/>
            <person name="Myers J."/>
            <person name="Bonds A."/>
            <person name="Quandt C.A."/>
            <person name="Barry K."/>
            <person name="Liu P."/>
            <person name="Grigoriev I."/>
            <person name="Longcore J.E."/>
            <person name="James T.Y."/>
        </authorList>
    </citation>
    <scope>NUCLEOTIDE SEQUENCE</scope>
    <source>
        <strain evidence="3">JEL0318</strain>
    </source>
</reference>
<evidence type="ECO:0000259" key="2">
    <source>
        <dbReference type="Pfam" id="PF07859"/>
    </source>
</evidence>
<evidence type="ECO:0000313" key="3">
    <source>
        <dbReference type="EMBL" id="KAJ3047263.1"/>
    </source>
</evidence>
<dbReference type="InterPro" id="IPR050300">
    <property type="entry name" value="GDXG_lipolytic_enzyme"/>
</dbReference>
<dbReference type="Pfam" id="PF07859">
    <property type="entry name" value="Abhydrolase_3"/>
    <property type="match status" value="1"/>
</dbReference>
<dbReference type="EMBL" id="JADGJD010000996">
    <property type="protein sequence ID" value="KAJ3047263.1"/>
    <property type="molecule type" value="Genomic_DNA"/>
</dbReference>
<dbReference type="SUPFAM" id="SSF53474">
    <property type="entry name" value="alpha/beta-Hydrolases"/>
    <property type="match status" value="1"/>
</dbReference>
<gene>
    <name evidence="3" type="ORF">HK097_011701</name>
</gene>
<dbReference type="GO" id="GO:0016787">
    <property type="term" value="F:hydrolase activity"/>
    <property type="evidence" value="ECO:0007669"/>
    <property type="project" value="UniProtKB-KW"/>
</dbReference>
<accession>A0AAD5WZ26</accession>
<dbReference type="Gene3D" id="3.40.50.1820">
    <property type="entry name" value="alpha/beta hydrolase"/>
    <property type="match status" value="1"/>
</dbReference>
<organism evidence="3 4">
    <name type="scientific">Rhizophlyctis rosea</name>
    <dbReference type="NCBI Taxonomy" id="64517"/>
    <lineage>
        <taxon>Eukaryota</taxon>
        <taxon>Fungi</taxon>
        <taxon>Fungi incertae sedis</taxon>
        <taxon>Chytridiomycota</taxon>
        <taxon>Chytridiomycota incertae sedis</taxon>
        <taxon>Chytridiomycetes</taxon>
        <taxon>Rhizophlyctidales</taxon>
        <taxon>Rhizophlyctidaceae</taxon>
        <taxon>Rhizophlyctis</taxon>
    </lineage>
</organism>